<dbReference type="EMBL" id="BT080266">
    <property type="protein sequence ID" value="ACO14690.1"/>
    <property type="molecule type" value="mRNA"/>
</dbReference>
<evidence type="ECO:0000256" key="4">
    <source>
        <dbReference type="SAM" id="SignalP"/>
    </source>
</evidence>
<accession>C1C087</accession>
<feature type="domain" description="Phospholipase A2-like central" evidence="5">
    <location>
        <begin position="122"/>
        <end position="197"/>
    </location>
</feature>
<evidence type="ECO:0000256" key="1">
    <source>
        <dbReference type="ARBA" id="ARBA00001913"/>
    </source>
</evidence>
<dbReference type="InterPro" id="IPR036444">
    <property type="entry name" value="PLipase_A2_dom_sf"/>
</dbReference>
<sequence>MNIPFFLVYMSVTTIVQAGGKDSYYDIFTYEETVVSIKSSKDNKIIDCQVHKIHREGDQRKKDLLNITGSLSYQIHEVDMKVELQAIKKCNEKSIEDQRKKEQSIRRLAGSFRSFTASRGSGFKWCIKENVELDFHKTGSFWSVDSCCRIHEFCPVKMKKNEKKYGLHDKKDRTIYHCDCDKLLSECLKNIKDNTPDIKSRYRAMAANSFYFRDGKRDCLNGKASSKYTKIKCFESPDMYYLRDEEDYQNHSLDYEYHDCHNGKKDDKYFFSNVITNF</sequence>
<feature type="signal peptide" evidence="4">
    <location>
        <begin position="1"/>
        <end position="18"/>
    </location>
</feature>
<gene>
    <name evidence="6" type="primary">PA22</name>
</gene>
<dbReference type="GO" id="GO:0016042">
    <property type="term" value="P:lipid catabolic process"/>
    <property type="evidence" value="ECO:0007669"/>
    <property type="project" value="UniProtKB-KW"/>
</dbReference>
<evidence type="ECO:0000313" key="6">
    <source>
        <dbReference type="EMBL" id="ACO14690.1"/>
    </source>
</evidence>
<evidence type="ECO:0000256" key="3">
    <source>
        <dbReference type="ARBA" id="ARBA00023098"/>
    </source>
</evidence>
<dbReference type="GO" id="GO:0004623">
    <property type="term" value="F:phospholipase A2 activity"/>
    <property type="evidence" value="ECO:0007669"/>
    <property type="project" value="InterPro"/>
</dbReference>
<keyword evidence="2" id="KW-0442">Lipid degradation</keyword>
<name>C1C087_CALCM</name>
<dbReference type="PANTHER" id="PTHR12253">
    <property type="entry name" value="RH14732P"/>
    <property type="match status" value="1"/>
</dbReference>
<keyword evidence="4" id="KW-0732">Signal</keyword>
<dbReference type="GO" id="GO:0050482">
    <property type="term" value="P:arachidonate secretion"/>
    <property type="evidence" value="ECO:0007669"/>
    <property type="project" value="InterPro"/>
</dbReference>
<dbReference type="AlphaFoldDB" id="C1C087"/>
<dbReference type="GO" id="GO:0006644">
    <property type="term" value="P:phospholipid metabolic process"/>
    <property type="evidence" value="ECO:0007669"/>
    <property type="project" value="InterPro"/>
</dbReference>
<keyword evidence="3" id="KW-0443">Lipid metabolism</keyword>
<reference evidence="6" key="1">
    <citation type="submission" date="2009-03" db="EMBL/GenBank/DDBJ databases">
        <title>Caligus clemensi ESTs and full-length cDNAs.</title>
        <authorList>
            <person name="Yasuike M."/>
            <person name="von Schalburg K."/>
            <person name="Cooper G."/>
            <person name="Leong J."/>
            <person name="Jones S.R.M."/>
            <person name="Koop B.F."/>
        </authorList>
    </citation>
    <scope>NUCLEOTIDE SEQUENCE</scope>
    <source>
        <tissue evidence="6">Whole</tissue>
    </source>
</reference>
<dbReference type="SUPFAM" id="SSF48619">
    <property type="entry name" value="Phospholipase A2, PLA2"/>
    <property type="match status" value="1"/>
</dbReference>
<evidence type="ECO:0000259" key="5">
    <source>
        <dbReference type="Pfam" id="PF05826"/>
    </source>
</evidence>
<organism evidence="6">
    <name type="scientific">Caligus clemensi</name>
    <name type="common">Sea louse</name>
    <dbReference type="NCBI Taxonomy" id="344056"/>
    <lineage>
        <taxon>Eukaryota</taxon>
        <taxon>Metazoa</taxon>
        <taxon>Ecdysozoa</taxon>
        <taxon>Arthropoda</taxon>
        <taxon>Crustacea</taxon>
        <taxon>Multicrustacea</taxon>
        <taxon>Hexanauplia</taxon>
        <taxon>Copepoda</taxon>
        <taxon>Siphonostomatoida</taxon>
        <taxon>Caligidae</taxon>
        <taxon>Caligus</taxon>
    </lineage>
</organism>
<comment type="cofactor">
    <cofactor evidence="1">
        <name>Ca(2+)</name>
        <dbReference type="ChEBI" id="CHEBI:29108"/>
    </cofactor>
</comment>
<evidence type="ECO:0000256" key="2">
    <source>
        <dbReference type="ARBA" id="ARBA00022963"/>
    </source>
</evidence>
<dbReference type="Gene3D" id="1.20.90.10">
    <property type="entry name" value="Phospholipase A2 domain"/>
    <property type="match status" value="1"/>
</dbReference>
<dbReference type="Pfam" id="PF05826">
    <property type="entry name" value="Phospholip_A2_2"/>
    <property type="match status" value="1"/>
</dbReference>
<protein>
    <submittedName>
        <fullName evidence="6">Phospholipase A2 isozyme PA4</fullName>
    </submittedName>
</protein>
<proteinExistence type="evidence at transcript level"/>
<feature type="chain" id="PRO_5002905099" evidence="4">
    <location>
        <begin position="19"/>
        <end position="278"/>
    </location>
</feature>
<dbReference type="InterPro" id="IPR016090">
    <property type="entry name" value="PLA2-like_dom"/>
</dbReference>